<keyword evidence="7" id="KW-1185">Reference proteome</keyword>
<dbReference type="Proteomes" id="UP001193389">
    <property type="component" value="Chromosome"/>
</dbReference>
<evidence type="ECO:0000256" key="2">
    <source>
        <dbReference type="ARBA" id="ARBA00022748"/>
    </source>
</evidence>
<evidence type="ECO:0000313" key="7">
    <source>
        <dbReference type="Proteomes" id="UP001193389"/>
    </source>
</evidence>
<evidence type="ECO:0000256" key="1">
    <source>
        <dbReference type="ARBA" id="ARBA00004196"/>
    </source>
</evidence>
<sequence length="366" mass="40453">MFIMRNALLIALLLGIISCTPKPSYEVKVKLASAEGKAYLSQRVKGDWVKLDSVDLVSGEGVFKGVVKNPEIYYLGLSSKKEKLPFFIDNALISIDGSADSLMNAKVTGSKVQDELQALQDKLDVLDKQGNDFYKLSKEASKNGEKVKADSLMTLADKASTEFDDMQKDYIKANPASYVSPYLLGRVYYDMEADVLDGFLSGLDAKLDSVPTVLSLKDRVAKLKLVAVGQIAPDFTMNDATGNPVKLSDIYSKNEYTLVDFWASWCGPCRRENPNVVSTFNSYKAKGFGVFGVSLDADKTKWEKAIADDQLTWPHVSDLKGWKNEAAALYSVNSIPSNLLVDKTGKIIGRNLREEKLREKIAELLK</sequence>
<dbReference type="Gene3D" id="3.40.30.10">
    <property type="entry name" value="Glutaredoxin"/>
    <property type="match status" value="1"/>
</dbReference>
<dbReference type="CDD" id="cd02966">
    <property type="entry name" value="TlpA_like_family"/>
    <property type="match status" value="1"/>
</dbReference>
<evidence type="ECO:0000256" key="4">
    <source>
        <dbReference type="ARBA" id="ARBA00023284"/>
    </source>
</evidence>
<dbReference type="GO" id="GO:0016491">
    <property type="term" value="F:oxidoreductase activity"/>
    <property type="evidence" value="ECO:0007669"/>
    <property type="project" value="InterPro"/>
</dbReference>
<evidence type="ECO:0000259" key="5">
    <source>
        <dbReference type="PROSITE" id="PS51352"/>
    </source>
</evidence>
<dbReference type="EMBL" id="AP018694">
    <property type="protein sequence ID" value="BBE16989.1"/>
    <property type="molecule type" value="Genomic_DNA"/>
</dbReference>
<protein>
    <submittedName>
        <fullName evidence="6">Thiol:disulfide interchange protein</fullName>
    </submittedName>
</protein>
<dbReference type="InterPro" id="IPR036249">
    <property type="entry name" value="Thioredoxin-like_sf"/>
</dbReference>
<accession>A0A5K7S636</accession>
<dbReference type="InterPro" id="IPR013766">
    <property type="entry name" value="Thioredoxin_domain"/>
</dbReference>
<reference evidence="6" key="1">
    <citation type="journal article" date="2020" name="Int. J. Syst. Evol. Microbiol.">
        <title>Aquipluma nitroreducens gen. nov. sp. nov., a novel facultatively anaerobic bacterium isolated from a freshwater lake.</title>
        <authorList>
            <person name="Watanabe M."/>
            <person name="Kojima H."/>
            <person name="Fukui M."/>
        </authorList>
    </citation>
    <scope>NUCLEOTIDE SEQUENCE</scope>
    <source>
        <strain evidence="6">MeG22</strain>
    </source>
</reference>
<dbReference type="InterPro" id="IPR000866">
    <property type="entry name" value="AhpC/TSA"/>
</dbReference>
<keyword evidence="4" id="KW-0676">Redox-active center</keyword>
<dbReference type="Pfam" id="PF00578">
    <property type="entry name" value="AhpC-TSA"/>
    <property type="match status" value="1"/>
</dbReference>
<dbReference type="Pfam" id="PF14289">
    <property type="entry name" value="DUF4369"/>
    <property type="match status" value="1"/>
</dbReference>
<keyword evidence="2" id="KW-0201">Cytochrome c-type biogenesis</keyword>
<dbReference type="GO" id="GO:0016209">
    <property type="term" value="F:antioxidant activity"/>
    <property type="evidence" value="ECO:0007669"/>
    <property type="project" value="InterPro"/>
</dbReference>
<dbReference type="InterPro" id="IPR050553">
    <property type="entry name" value="Thioredoxin_ResA/DsbE_sf"/>
</dbReference>
<dbReference type="PANTHER" id="PTHR42852">
    <property type="entry name" value="THIOL:DISULFIDE INTERCHANGE PROTEIN DSBE"/>
    <property type="match status" value="1"/>
</dbReference>
<dbReference type="GO" id="GO:0017004">
    <property type="term" value="P:cytochrome complex assembly"/>
    <property type="evidence" value="ECO:0007669"/>
    <property type="project" value="UniProtKB-KW"/>
</dbReference>
<dbReference type="InterPro" id="IPR017937">
    <property type="entry name" value="Thioredoxin_CS"/>
</dbReference>
<dbReference type="PROSITE" id="PS51352">
    <property type="entry name" value="THIOREDOXIN_2"/>
    <property type="match status" value="1"/>
</dbReference>
<name>A0A5K7S636_9BACT</name>
<evidence type="ECO:0000313" key="6">
    <source>
        <dbReference type="EMBL" id="BBE16989.1"/>
    </source>
</evidence>
<dbReference type="PROSITE" id="PS51257">
    <property type="entry name" value="PROKAR_LIPOPROTEIN"/>
    <property type="match status" value="1"/>
</dbReference>
<dbReference type="InterPro" id="IPR025380">
    <property type="entry name" value="DUF4369"/>
</dbReference>
<feature type="domain" description="Thioredoxin" evidence="5">
    <location>
        <begin position="226"/>
        <end position="366"/>
    </location>
</feature>
<organism evidence="6 7">
    <name type="scientific">Aquipluma nitroreducens</name>
    <dbReference type="NCBI Taxonomy" id="2010828"/>
    <lineage>
        <taxon>Bacteria</taxon>
        <taxon>Pseudomonadati</taxon>
        <taxon>Bacteroidota</taxon>
        <taxon>Bacteroidia</taxon>
        <taxon>Marinilabiliales</taxon>
        <taxon>Prolixibacteraceae</taxon>
        <taxon>Aquipluma</taxon>
    </lineage>
</organism>
<dbReference type="PROSITE" id="PS00194">
    <property type="entry name" value="THIOREDOXIN_1"/>
    <property type="match status" value="1"/>
</dbReference>
<dbReference type="AlphaFoldDB" id="A0A5K7S636"/>
<evidence type="ECO:0000256" key="3">
    <source>
        <dbReference type="ARBA" id="ARBA00023157"/>
    </source>
</evidence>
<comment type="subcellular location">
    <subcellularLocation>
        <location evidence="1">Cell envelope</location>
    </subcellularLocation>
</comment>
<dbReference type="GO" id="GO:0030313">
    <property type="term" value="C:cell envelope"/>
    <property type="evidence" value="ECO:0007669"/>
    <property type="project" value="UniProtKB-SubCell"/>
</dbReference>
<keyword evidence="3" id="KW-1015">Disulfide bond</keyword>
<proteinExistence type="predicted"/>
<gene>
    <name evidence="6" type="ORF">AQPE_1137</name>
</gene>
<dbReference type="KEGG" id="anf:AQPE_1137"/>
<dbReference type="SUPFAM" id="SSF52833">
    <property type="entry name" value="Thioredoxin-like"/>
    <property type="match status" value="1"/>
</dbReference>
<dbReference type="PANTHER" id="PTHR42852:SF6">
    <property type="entry name" value="THIOL:DISULFIDE INTERCHANGE PROTEIN DSBE"/>
    <property type="match status" value="1"/>
</dbReference>